<dbReference type="PANTHER" id="PTHR36842:SF2">
    <property type="entry name" value="SLR0505 PROTEIN"/>
    <property type="match status" value="1"/>
</dbReference>
<dbReference type="SUPFAM" id="SSF82171">
    <property type="entry name" value="DPP6 N-terminal domain-like"/>
    <property type="match status" value="1"/>
</dbReference>
<keyword evidence="1" id="KW-0732">Signal</keyword>
<protein>
    <recommendedName>
        <fullName evidence="4">Bacterial Ig-like domain-containing protein</fullName>
    </recommendedName>
</protein>
<dbReference type="RefSeq" id="WP_161073657.1">
    <property type="nucleotide sequence ID" value="NZ_WWCU01000022.1"/>
</dbReference>
<comment type="caution">
    <text evidence="2">The sequence shown here is derived from an EMBL/GenBank/DDBJ whole genome shotgun (WGS) entry which is preliminary data.</text>
</comment>
<dbReference type="EMBL" id="WWCU01000022">
    <property type="protein sequence ID" value="MYN09352.1"/>
    <property type="molecule type" value="Genomic_DNA"/>
</dbReference>
<reference evidence="2 3" key="1">
    <citation type="submission" date="2019-12" db="EMBL/GenBank/DDBJ databases">
        <title>Novel species isolated from a subtropical stream in China.</title>
        <authorList>
            <person name="Lu H."/>
        </authorList>
    </citation>
    <scope>NUCLEOTIDE SEQUENCE [LARGE SCALE GENOMIC DNA]</scope>
    <source>
        <strain evidence="2 3">FT127W</strain>
    </source>
</reference>
<gene>
    <name evidence="2" type="ORF">GTP77_18680</name>
</gene>
<accession>A0A7X4HF14</accession>
<proteinExistence type="predicted"/>
<dbReference type="InterPro" id="IPR011042">
    <property type="entry name" value="6-blade_b-propeller_TolB-like"/>
</dbReference>
<name>A0A7X4HF14_9BURK</name>
<dbReference type="PANTHER" id="PTHR36842">
    <property type="entry name" value="PROTEIN TOLB HOMOLOG"/>
    <property type="match status" value="1"/>
</dbReference>
<feature type="signal peptide" evidence="1">
    <location>
        <begin position="1"/>
        <end position="30"/>
    </location>
</feature>
<keyword evidence="3" id="KW-1185">Reference proteome</keyword>
<evidence type="ECO:0000313" key="3">
    <source>
        <dbReference type="Proteomes" id="UP000450676"/>
    </source>
</evidence>
<dbReference type="Gene3D" id="2.120.10.30">
    <property type="entry name" value="TolB, C-terminal domain"/>
    <property type="match status" value="2"/>
</dbReference>
<dbReference type="AlphaFoldDB" id="A0A7X4HF14"/>
<organism evidence="2 3">
    <name type="scientific">Pseudoduganella aquatica</name>
    <dbReference type="NCBI Taxonomy" id="2660641"/>
    <lineage>
        <taxon>Bacteria</taxon>
        <taxon>Pseudomonadati</taxon>
        <taxon>Pseudomonadota</taxon>
        <taxon>Betaproteobacteria</taxon>
        <taxon>Burkholderiales</taxon>
        <taxon>Oxalobacteraceae</taxon>
        <taxon>Telluria group</taxon>
        <taxon>Pseudoduganella</taxon>
    </lineage>
</organism>
<evidence type="ECO:0000256" key="1">
    <source>
        <dbReference type="SAM" id="SignalP"/>
    </source>
</evidence>
<feature type="chain" id="PRO_5031516321" description="Bacterial Ig-like domain-containing protein" evidence="1">
    <location>
        <begin position="31"/>
        <end position="585"/>
    </location>
</feature>
<evidence type="ECO:0008006" key="4">
    <source>
        <dbReference type="Google" id="ProtNLM"/>
    </source>
</evidence>
<evidence type="ECO:0000313" key="2">
    <source>
        <dbReference type="EMBL" id="MYN09352.1"/>
    </source>
</evidence>
<sequence length="585" mass="61014">MQYTPSRNTIGHRRASISLLLALASSFALASPPAVTVPVTEALSGPNSGSLGFTSLSSSGRYLAYVSSVRSARGNIYILDRTTGTNIQADLTVAGQPSAGAATASPVLSADGRYVAFRSLAADMGVPNGKTGFFIYDSISNITKPIFIGYASNTAFTQLTISADGRYVAYRALLAAGSTESNIYVYDRVAGTSSPVTTTHTLGTQFIQISDDGRYVAYIGQVRGVGKTEVVVHDRTSGIDDAFEGMAQGLAMSADGNVLAFVSAQNSLPGDITGTRDVFVRDRKAGTTERASSPITVNSHSGGPGGVTISADGRFVSFLGYVAPLNVISLYRYDRATRTTKRAVPAAGFHEYTFNYPSTSRDGRYVSSDGMLLPFGTAARIQLTDFGTATGVSVAPASVTVVEGGNSATYQAVLLQQPTDNVAVNVVPDAQLSVARSQLTFTPSNWNTPQTVSVQAPANDIVQGTRTRTMTHSLASSDPEYTLLPVASVTVTITESGPPTIVVPTVWSPEPIPLRGTAAPGATVLITVSTDGAPAFISVSAVADAQGNWASSLFIPSPGPYQLEAVANGLHSIVYNMNLADEAPQ</sequence>
<dbReference type="Proteomes" id="UP000450676">
    <property type="component" value="Unassembled WGS sequence"/>
</dbReference>